<dbReference type="RefSeq" id="XP_068351020.1">
    <property type="nucleotide sequence ID" value="XM_068510474.1"/>
</dbReference>
<comment type="caution">
    <text evidence="5">The sequence shown here is derived from an EMBL/GenBank/DDBJ whole genome shotgun (WGS) entry which is preliminary data.</text>
</comment>
<feature type="domain" description="HECT" evidence="4">
    <location>
        <begin position="2679"/>
        <end position="3017"/>
    </location>
</feature>
<name>A0A1J4JK22_9EUKA</name>
<organism evidence="5 6">
    <name type="scientific">Tritrichomonas foetus</name>
    <dbReference type="NCBI Taxonomy" id="1144522"/>
    <lineage>
        <taxon>Eukaryota</taxon>
        <taxon>Metamonada</taxon>
        <taxon>Parabasalia</taxon>
        <taxon>Tritrichomonadida</taxon>
        <taxon>Tritrichomonadidae</taxon>
        <taxon>Tritrichomonas</taxon>
    </lineage>
</organism>
<feature type="region of interest" description="Disordered" evidence="3">
    <location>
        <begin position="2331"/>
        <end position="2374"/>
    </location>
</feature>
<dbReference type="EMBL" id="MLAK01001088">
    <property type="protein sequence ID" value="OHS97883.1"/>
    <property type="molecule type" value="Genomic_DNA"/>
</dbReference>
<dbReference type="PANTHER" id="PTHR46654:SF1">
    <property type="entry name" value="E3 UBIQUITIN-PROTEIN LIGASE HECTD3"/>
    <property type="match status" value="1"/>
</dbReference>
<evidence type="ECO:0000313" key="6">
    <source>
        <dbReference type="Proteomes" id="UP000179807"/>
    </source>
</evidence>
<keyword evidence="1 2" id="KW-0833">Ubl conjugation pathway</keyword>
<dbReference type="InterPro" id="IPR000569">
    <property type="entry name" value="HECT_dom"/>
</dbReference>
<feature type="active site" description="Glycyl thioester intermediate" evidence="2">
    <location>
        <position position="2985"/>
    </location>
</feature>
<proteinExistence type="predicted"/>
<dbReference type="OrthoDB" id="8068875at2759"/>
<dbReference type="InterPro" id="IPR042469">
    <property type="entry name" value="HECTD3"/>
</dbReference>
<evidence type="ECO:0000256" key="2">
    <source>
        <dbReference type="PROSITE-ProRule" id="PRU00104"/>
    </source>
</evidence>
<evidence type="ECO:0000259" key="4">
    <source>
        <dbReference type="PROSITE" id="PS50237"/>
    </source>
</evidence>
<reference evidence="5" key="1">
    <citation type="submission" date="2016-10" db="EMBL/GenBank/DDBJ databases">
        <authorList>
            <person name="Benchimol M."/>
            <person name="Almeida L.G."/>
            <person name="Vasconcelos A.T."/>
            <person name="Perreira-Neves A."/>
            <person name="Rosa I.A."/>
            <person name="Tasca T."/>
            <person name="Bogo M.R."/>
            <person name="de Souza W."/>
        </authorList>
    </citation>
    <scope>NUCLEOTIDE SEQUENCE [LARGE SCALE GENOMIC DNA]</scope>
    <source>
        <strain evidence="5">K</strain>
    </source>
</reference>
<dbReference type="InterPro" id="IPR035983">
    <property type="entry name" value="Hect_E3_ubiquitin_ligase"/>
</dbReference>
<accession>A0A1J4JK22</accession>
<protein>
    <recommendedName>
        <fullName evidence="4">HECT domain-containing protein</fullName>
    </recommendedName>
</protein>
<dbReference type="Pfam" id="PF00632">
    <property type="entry name" value="HECT"/>
    <property type="match status" value="1"/>
</dbReference>
<dbReference type="Gene3D" id="3.30.2160.10">
    <property type="entry name" value="Hect, E3 ligase catalytic domain"/>
    <property type="match status" value="1"/>
</dbReference>
<feature type="compositionally biased region" description="Low complexity" evidence="3">
    <location>
        <begin position="2331"/>
        <end position="2345"/>
    </location>
</feature>
<dbReference type="Proteomes" id="UP000179807">
    <property type="component" value="Unassembled WGS sequence"/>
</dbReference>
<feature type="compositionally biased region" description="Low complexity" evidence="3">
    <location>
        <begin position="2354"/>
        <end position="2374"/>
    </location>
</feature>
<dbReference type="VEuPathDB" id="TrichDB:TRFO_35816"/>
<evidence type="ECO:0000256" key="3">
    <source>
        <dbReference type="SAM" id="MobiDB-lite"/>
    </source>
</evidence>
<dbReference type="Gene3D" id="3.90.1750.10">
    <property type="entry name" value="Hect, E3 ligase catalytic domains"/>
    <property type="match status" value="1"/>
</dbReference>
<dbReference type="GeneID" id="94845178"/>
<evidence type="ECO:0000256" key="1">
    <source>
        <dbReference type="ARBA" id="ARBA00022786"/>
    </source>
</evidence>
<gene>
    <name evidence="5" type="ORF">TRFO_35816</name>
</gene>
<keyword evidence="6" id="KW-1185">Reference proteome</keyword>
<evidence type="ECO:0000313" key="5">
    <source>
        <dbReference type="EMBL" id="OHS97883.1"/>
    </source>
</evidence>
<dbReference type="Gene3D" id="3.30.2410.10">
    <property type="entry name" value="Hect, E3 ligase catalytic domain"/>
    <property type="match status" value="1"/>
</dbReference>
<dbReference type="SMART" id="SM00119">
    <property type="entry name" value="HECTc"/>
    <property type="match status" value="1"/>
</dbReference>
<dbReference type="GO" id="GO:0004842">
    <property type="term" value="F:ubiquitin-protein transferase activity"/>
    <property type="evidence" value="ECO:0007669"/>
    <property type="project" value="InterPro"/>
</dbReference>
<dbReference type="PROSITE" id="PS50237">
    <property type="entry name" value="HECT"/>
    <property type="match status" value="1"/>
</dbReference>
<dbReference type="SUPFAM" id="SSF56204">
    <property type="entry name" value="Hect, E3 ligase catalytic domain"/>
    <property type="match status" value="1"/>
</dbReference>
<sequence>MGQDQSRPPPIRGNYDFSANNFDSVFEVGYDELLSIDDILSTLFISNSSQKSKALWLPDESLLINIILNPTVFTRYNKSSDVWHNILAPLFIGSSESRPYMQQLLSSFFQSIKDRSENTYNKEKESRTAILDKITDERRALINVHNPKTKVNFDLNSETIKALKSHSDYSRFVSIYFEQRCKKLFNPSNVFFPFSQKITKLLKESNEDSFAFTAIRWGMASSDLSPLIDGFVQITKDTLNGVIPQKKISLHLLAAAVQNLTLTNSAFIPTSASLVGSSALSSVELSVNPISSLYSDGKHLYLLGKRSTLIIVDLSKSITKNNQRVRFETIRNLGKERLSLCLTGGNNHLIIFSKNTSQSFIYRLNPFGRVEGSINYQSDLFFSTPKLKTPFTSDGKFIYSVDSARKLAIFSIEDPPNVRFIKFVEFQSSNVLLVVPFDRALVPKEWLIHSTVFTNGVIFSFLILRRADNNNFSYFMRNFSLADGSHVSDVSFALKWPILSLSIDPWNGCIWAISPNQDQVNVLKMHLNCSLPPWFTGNDLFSPPTFHTVISSLLNAESCETVSYGLINFLDYYSYHFYSSSFHGLLSNPQYNINIAHSFAPCTNEAIHSLLRSIKFFIRMFVDTKRTKLWTTEKIKASIVIMIRLLEYNLSNFETRYLDDSQQKIILLESNKGIIKVLSMIIRDNSLRFAHKASCFTIVNNFGLLFKNDYSQCPSIFLKINELMPNDFGYFMLQKLHNLHLFSYCFTPETFKRIFNPIIGSMARAKPNQIELIKMFHRSIMYEMYHIYSTSPIEIDPSYKIIQDTFFCFISSFIDQMTIFIKKLPNTYDEKLFTNSSFISLFSKWLLLFQPFSDFTRVSAVIATLFKPIFNALTEKIKQFNIDSPIRKDKNEFYKVYWIFFQIYSVYIHSLSSLLDGGSEFSDTTRYSWLIKSTLSSQLTITEINQIVSNMFSNKEDILMISDKKLQKGLSFKISNKTSISKLIEFEFLRNMISPKAPESIISLFNFLYDSVPNRFNKRLNENDKHFERVIFSAFMKQLGFINEVIDLHTNILEGNFMNKGNESNHKSVLTHYLKQTMEMIYRIRMILNVSKQATKQLELSQQNDLPLRPIDSLKQNYSEYKQEVFRKCIFLLHIQPCLRFQSQSFEVAFPNFLNRIRSFIVSEVSLDQYFCLIDSSEIARVNVSLGLQLINDVLTSSCICTCKYFLIEKLASSPNFLTFLTAMSDDSFTEAANSCIDAIKILLNHLCDLMRLNTCLNTQVIFFLNLILMIRHIGDNVIYNPLLQMISVINDIKDYMCDHNYRSFIGIIATALYVLCNENPEIVHNQLFIESVQKLCQNHSIITAKDLSLAHICMKMNVSSHLTIHNMIELMQNIQPEYYYSACNLFYDVIKQDPKNNEGYFWILNEISQISLGGVSKLMIQCKCITSDNPLKYEYVKTPDALLSGASSLIQLCRKILQSNSQASQHLCFLFELILKRSNEIQMFYSSHLLFSIFAILSNSIDVIRMSSLIQNKETNNIYFINSFTRDGYSCWQLPLNSHSVPQEVRLSTNNTPISIIPFSPHIFSNFDLLIPYFLNHLESKQNNITDEALSYYVMASFREYCNDPIFLTKIFECIPKIPLSHVEFGDSTNDFMNILKCHLFNESDGFFSNLSMNSPKTFFNAVSLVTCNARSNYFISFNCLKSIKGINTFISNFNSQDKPISLTLNIPTNTKFDAGLFVPSSQPNGSKTLLLIAHNSKPFILGSQQKDLMKKPSKLIIKYTPSTHEATIIDEITNEKLIKTFFSSQNITFVIVLYGEASINYSFNDKKPSLYRKSYTPLSKSSSFHLPSLKHPTFTTMNEKECTRHYSQISMPTLLEYPRNMVEPSLQKITTSIPYHEKPVYSQTTFSDFSYVGFQVPSNLVYETTQPLLIDKTVDITNIPSIISSTGQVSKAKENSFISLNYFPPFHPSNFDIMPTTLLNHHLTGIIPKLRDQTKVSLLIKYFSTPNIPNLDSYLNSFFPSISSIFNFLLSIIIYIEPLKPLNILKGTSPINFEFNNLDPKVQHRSEYALHSATIHKILNHVQEKGSADMILNHWLKSLSSEFNNAYSHSVRKNHHWTVVLPYTENEIKVSQKHAICWLVLQSGFGTTSESFASFRDCTSNSKQSIDLLDDIICLKGSSFIASIKNQHTNRNIVAIPCFNRNESLYGTFFELLLSFKYFVYYFKSKIPTLINSTIKSIRLTLYSLFVDGFNARSPFFTTFGSDFLQFLLLNVPIIPSDLNETLIYKLSLLSIYTPANTFPYIHQFIEDQQNVLDEIYIFGGQDLFNDSISPSASIDVIEYQPLNGSLNGSPNNSINSPRNNSLTNSTSGTFNTPTNGSPNSSQNNSPNSSSNNSKFKLFDSPFPDVISEDEYLPKIISNVKRVLVKRRDVHSCPFHLLLHKWIQYSSKYPSTKIRFISDKVCVLTFSFFTPQKFRFKFNVMPTSIRFRIAFDEKFNNSRYFPPDAPISTKGHSDLFISIEDDEDIKFSDMYFYVESDDQILIEDFIMQYKSQFVLDAKVFFIHWDVKNDQTLLQCFPPKPYYRHSMSLLFDPINIQFSHLNYPINILCCRLYFLMIINFYYTRNRSYFAKDATLHSFLPSILMKIKIEKFRKLVSHSDEEEGEYFKINRKAAFEVRDGQSKNLDFTLISQLTSIYTTPSHFRVAGETPWKVHLIGEQGCDVGGLARELVTEAAIDLITPNCGLVVPVPNALNENNPAQSNWVIPIPNKRHKNILKQYNFAGALIGIAIRCELTQEFNFPPLVWEYLMHGTISLDRIFEIDHNFQTLIHGLKQASATGVVSSISKFNLRFVVQNSMGVDSLLTQRGSEEVVNFSNVESYIAMATEFRINEMKEYLDAMAHGLWENLSMNPPKYLDWQTLEFAACGEKDVPVDALQKLVIFFEVPRDQQDIFWRVLKHFTSAQRSLFLKFSTGRVRIPAQNITSPFLTIDFSHSDVDKMPTASTCFNQLHLPRYTSFEKAYKLISLAIEYTGTFEIV</sequence>
<dbReference type="GO" id="GO:0005737">
    <property type="term" value="C:cytoplasm"/>
    <property type="evidence" value="ECO:0007669"/>
    <property type="project" value="TreeGrafter"/>
</dbReference>
<dbReference type="PANTHER" id="PTHR46654">
    <property type="entry name" value="E3 UBIQUITIN-PROTEIN LIGASE HECTD3"/>
    <property type="match status" value="1"/>
</dbReference>